<name>A0A285T3I5_9BACL</name>
<dbReference type="AlphaFoldDB" id="A0A285T3I5"/>
<evidence type="ECO:0000313" key="2">
    <source>
        <dbReference type="Proteomes" id="UP000219636"/>
    </source>
</evidence>
<dbReference type="OrthoDB" id="1907642at2"/>
<organism evidence="1 2">
    <name type="scientific">Ureibacillus xyleni</name>
    <dbReference type="NCBI Taxonomy" id="614648"/>
    <lineage>
        <taxon>Bacteria</taxon>
        <taxon>Bacillati</taxon>
        <taxon>Bacillota</taxon>
        <taxon>Bacilli</taxon>
        <taxon>Bacillales</taxon>
        <taxon>Caryophanaceae</taxon>
        <taxon>Ureibacillus</taxon>
    </lineage>
</organism>
<reference evidence="2" key="1">
    <citation type="submission" date="2017-08" db="EMBL/GenBank/DDBJ databases">
        <authorList>
            <person name="Varghese N."/>
            <person name="Submissions S."/>
        </authorList>
    </citation>
    <scope>NUCLEOTIDE SEQUENCE [LARGE SCALE GENOMIC DNA]</scope>
    <source>
        <strain evidence="2">JC22</strain>
    </source>
</reference>
<sequence>MQQLQFEASWDKALSPQDRQKIEQVFNETKHGSEIHCTSLQVAMNHKEALLVTVIVHNFTNHLLTFHQTKVSYHIDEKCIADHAFTLPALAIPPKVSMPWTFIFPKGSYKPNFSYEKGQLVIH</sequence>
<dbReference type="InterPro" id="IPR030910">
    <property type="entry name" value="SLAP_dom"/>
</dbReference>
<protein>
    <submittedName>
        <fullName evidence="1">SLAP domain-containing protein</fullName>
    </submittedName>
</protein>
<keyword evidence="2" id="KW-1185">Reference proteome</keyword>
<proteinExistence type="predicted"/>
<evidence type="ECO:0000313" key="1">
    <source>
        <dbReference type="EMBL" id="SOC15615.1"/>
    </source>
</evidence>
<dbReference type="NCBIfam" id="TIGR04398">
    <property type="entry name" value="SLAP_DUP"/>
    <property type="match status" value="1"/>
</dbReference>
<dbReference type="Proteomes" id="UP000219636">
    <property type="component" value="Unassembled WGS sequence"/>
</dbReference>
<accession>A0A285T3I5</accession>
<dbReference type="EMBL" id="OBMQ01000008">
    <property type="protein sequence ID" value="SOC15615.1"/>
    <property type="molecule type" value="Genomic_DNA"/>
</dbReference>
<dbReference type="RefSeq" id="WP_097074049.1">
    <property type="nucleotide sequence ID" value="NZ_OBMQ01000008.1"/>
</dbReference>
<gene>
    <name evidence="1" type="ORF">SAMN05880501_108116</name>
</gene>